<keyword evidence="3" id="KW-1015">Disulfide bond</keyword>
<feature type="binding site" evidence="6">
    <location>
        <position position="179"/>
    </location>
    <ligand>
        <name>chloride</name>
        <dbReference type="ChEBI" id="CHEBI:17996"/>
        <label>1</label>
    </ligand>
</feature>
<comment type="caution">
    <text evidence="10">The sequence shown here is derived from an EMBL/GenBank/DDBJ whole genome shotgun (WGS) entry which is preliminary data.</text>
</comment>
<feature type="non-terminal residue" evidence="10">
    <location>
        <position position="230"/>
    </location>
</feature>
<dbReference type="EC" id="3.4.-.-" evidence="8"/>
<dbReference type="GO" id="GO:0005886">
    <property type="term" value="C:plasma membrane"/>
    <property type="evidence" value="ECO:0007669"/>
    <property type="project" value="TreeGrafter"/>
</dbReference>
<dbReference type="GO" id="GO:0006508">
    <property type="term" value="P:proteolysis"/>
    <property type="evidence" value="ECO:0007669"/>
    <property type="project" value="UniProtKB-KW"/>
</dbReference>
<comment type="cofactor">
    <cofactor evidence="8">
        <name>Zn(2+)</name>
        <dbReference type="ChEBI" id="CHEBI:29105"/>
    </cofactor>
    <text evidence="8">Binds 2 Zn(2+) ions per subunit.</text>
</comment>
<dbReference type="GO" id="GO:0008241">
    <property type="term" value="F:peptidyl-dipeptidase activity"/>
    <property type="evidence" value="ECO:0007669"/>
    <property type="project" value="InterPro"/>
</dbReference>
<evidence type="ECO:0000313" key="10">
    <source>
        <dbReference type="EMBL" id="CAG5123912.1"/>
    </source>
</evidence>
<name>A0A8S3ZA62_9EUPU</name>
<dbReference type="PANTHER" id="PTHR10514">
    <property type="entry name" value="ANGIOTENSIN-CONVERTING ENZYME"/>
    <property type="match status" value="1"/>
</dbReference>
<keyword evidence="11" id="KW-1185">Reference proteome</keyword>
<feature type="chain" id="PRO_5035840039" description="Angiotensin-converting enzyme" evidence="9">
    <location>
        <begin position="23"/>
        <end position="230"/>
    </location>
</feature>
<dbReference type="OrthoDB" id="6150744at2759"/>
<keyword evidence="8" id="KW-0479">Metal-binding</keyword>
<gene>
    <name evidence="10" type="ORF">CUNI_LOCUS9470</name>
</gene>
<dbReference type="SUPFAM" id="SSF55486">
    <property type="entry name" value="Metalloproteases ('zincins'), catalytic domain"/>
    <property type="match status" value="1"/>
</dbReference>
<keyword evidence="8" id="KW-0862">Zinc</keyword>
<evidence type="ECO:0000256" key="7">
    <source>
        <dbReference type="PROSITE-ProRule" id="PRU01355"/>
    </source>
</evidence>
<evidence type="ECO:0000256" key="2">
    <source>
        <dbReference type="ARBA" id="ARBA00022729"/>
    </source>
</evidence>
<keyword evidence="8" id="KW-0482">Metalloprotease</keyword>
<dbReference type="GO" id="GO:0008237">
    <property type="term" value="F:metallopeptidase activity"/>
    <property type="evidence" value="ECO:0007669"/>
    <property type="project" value="UniProtKB-KW"/>
</dbReference>
<accession>A0A8S3ZA62</accession>
<feature type="signal peptide" evidence="9">
    <location>
        <begin position="1"/>
        <end position="22"/>
    </location>
</feature>
<dbReference type="PRINTS" id="PR00791">
    <property type="entry name" value="PEPDIPTASEA"/>
</dbReference>
<feature type="glycosylation site" description="N-linked (GlcNAc...) asparagine" evidence="5">
    <location>
        <position position="57"/>
    </location>
</feature>
<dbReference type="EMBL" id="CAJHNH020001653">
    <property type="protein sequence ID" value="CAG5123912.1"/>
    <property type="molecule type" value="Genomic_DNA"/>
</dbReference>
<dbReference type="PROSITE" id="PS52011">
    <property type="entry name" value="PEPTIDASE_M2"/>
    <property type="match status" value="1"/>
</dbReference>
<organism evidence="10 11">
    <name type="scientific">Candidula unifasciata</name>
    <dbReference type="NCBI Taxonomy" id="100452"/>
    <lineage>
        <taxon>Eukaryota</taxon>
        <taxon>Metazoa</taxon>
        <taxon>Spiralia</taxon>
        <taxon>Lophotrochozoa</taxon>
        <taxon>Mollusca</taxon>
        <taxon>Gastropoda</taxon>
        <taxon>Heterobranchia</taxon>
        <taxon>Euthyneura</taxon>
        <taxon>Panpulmonata</taxon>
        <taxon>Eupulmonata</taxon>
        <taxon>Stylommatophora</taxon>
        <taxon>Helicina</taxon>
        <taxon>Helicoidea</taxon>
        <taxon>Geomitridae</taxon>
        <taxon>Candidula</taxon>
    </lineage>
</organism>
<evidence type="ECO:0000256" key="8">
    <source>
        <dbReference type="RuleBase" id="RU361144"/>
    </source>
</evidence>
<keyword evidence="8" id="KW-0121">Carboxypeptidase</keyword>
<sequence length="230" mass="26186">MLPLLDLILLAIFLTFVASVGANTNEAEAKTLINEYNTEMAKALNELALKAWESQINVEEESKYKDLIKQDIKVAKFKREMRDRALTFDASAMGPDIQRQLAKLKDIGVAAQTNETAVQEKNDWGSDMDSLRKCKDKGAVGRQVGEIMKKHFTDYVKLSNDAIKLSGHNDLGAYWRSQYGISNLEEEAKRLYKEILPLYRQLHTYVRTRLIEFWGSSNFPHSGQIPESIL</sequence>
<comment type="caution">
    <text evidence="7">Lacks conserved residue(s) required for the propagation of feature annotation.</text>
</comment>
<evidence type="ECO:0000256" key="3">
    <source>
        <dbReference type="ARBA" id="ARBA00023157"/>
    </source>
</evidence>
<keyword evidence="8" id="KW-0645">Protease</keyword>
<dbReference type="GO" id="GO:0004180">
    <property type="term" value="F:carboxypeptidase activity"/>
    <property type="evidence" value="ECO:0007669"/>
    <property type="project" value="UniProtKB-KW"/>
</dbReference>
<proteinExistence type="inferred from homology"/>
<reference evidence="10" key="1">
    <citation type="submission" date="2021-04" db="EMBL/GenBank/DDBJ databases">
        <authorList>
            <consortium name="Molecular Ecology Group"/>
        </authorList>
    </citation>
    <scope>NUCLEOTIDE SEQUENCE</scope>
</reference>
<dbReference type="GO" id="GO:0046872">
    <property type="term" value="F:metal ion binding"/>
    <property type="evidence" value="ECO:0007669"/>
    <property type="project" value="UniProtKB-KW"/>
</dbReference>
<keyword evidence="2 9" id="KW-0732">Signal</keyword>
<evidence type="ECO:0000256" key="1">
    <source>
        <dbReference type="ARBA" id="ARBA00008139"/>
    </source>
</evidence>
<evidence type="ECO:0000256" key="9">
    <source>
        <dbReference type="SAM" id="SignalP"/>
    </source>
</evidence>
<dbReference type="Pfam" id="PF01401">
    <property type="entry name" value="Peptidase_M2"/>
    <property type="match status" value="2"/>
</dbReference>
<protein>
    <recommendedName>
        <fullName evidence="8">Angiotensin-converting enzyme</fullName>
        <ecNumber evidence="8">3.4.-.-</ecNumber>
    </recommendedName>
</protein>
<keyword evidence="8" id="KW-0378">Hydrolase</keyword>
<dbReference type="InterPro" id="IPR001548">
    <property type="entry name" value="Peptidase_M2"/>
</dbReference>
<comment type="similarity">
    <text evidence="1 7 8">Belongs to the peptidase M2 family.</text>
</comment>
<evidence type="ECO:0000256" key="6">
    <source>
        <dbReference type="PIRSR" id="PIRSR601548-2"/>
    </source>
</evidence>
<evidence type="ECO:0000256" key="4">
    <source>
        <dbReference type="ARBA" id="ARBA00023180"/>
    </source>
</evidence>
<dbReference type="AlphaFoldDB" id="A0A8S3ZA62"/>
<keyword evidence="4 5" id="KW-0325">Glycoprotein</keyword>
<evidence type="ECO:0000256" key="5">
    <source>
        <dbReference type="PIRSR" id="PIRSR601548-10"/>
    </source>
</evidence>
<dbReference type="Proteomes" id="UP000678393">
    <property type="component" value="Unassembled WGS sequence"/>
</dbReference>
<dbReference type="PANTHER" id="PTHR10514:SF24">
    <property type="entry name" value="ANGIOTENSIN-CONVERTING ENZYME 2"/>
    <property type="match status" value="1"/>
</dbReference>
<feature type="glycosylation site" description="N-linked (GlcNAc...) asparagine; partial" evidence="5">
    <location>
        <position position="114"/>
    </location>
</feature>
<evidence type="ECO:0000313" key="11">
    <source>
        <dbReference type="Proteomes" id="UP000678393"/>
    </source>
</evidence>